<feature type="transmembrane region" description="Helical" evidence="8">
    <location>
        <begin position="109"/>
        <end position="126"/>
    </location>
</feature>
<evidence type="ECO:0000256" key="4">
    <source>
        <dbReference type="ARBA" id="ARBA00022692"/>
    </source>
</evidence>
<feature type="compositionally biased region" description="Polar residues" evidence="7">
    <location>
        <begin position="1"/>
        <end position="14"/>
    </location>
</feature>
<proteinExistence type="inferred from homology"/>
<reference evidence="10" key="1">
    <citation type="submission" date="2022-01" db="EMBL/GenBank/DDBJ databases">
        <authorList>
            <person name="King R."/>
        </authorList>
    </citation>
    <scope>NUCLEOTIDE SEQUENCE</scope>
</reference>
<feature type="transmembrane region" description="Helical" evidence="8">
    <location>
        <begin position="498"/>
        <end position="518"/>
    </location>
</feature>
<comment type="subcellular location">
    <subcellularLocation>
        <location evidence="1">Membrane</location>
        <topology evidence="1">Multi-pass membrane protein</topology>
    </subcellularLocation>
</comment>
<feature type="transmembrane region" description="Helical" evidence="8">
    <location>
        <begin position="408"/>
        <end position="427"/>
    </location>
</feature>
<name>A0A9P0CTU1_9CUCU</name>
<feature type="transmembrane region" description="Helical" evidence="8">
    <location>
        <begin position="377"/>
        <end position="396"/>
    </location>
</feature>
<evidence type="ECO:0000256" key="5">
    <source>
        <dbReference type="ARBA" id="ARBA00022989"/>
    </source>
</evidence>
<gene>
    <name evidence="10" type="ORF">PSYICH_LOCUS6472</name>
</gene>
<dbReference type="GO" id="GO:0022857">
    <property type="term" value="F:transmembrane transporter activity"/>
    <property type="evidence" value="ECO:0007669"/>
    <property type="project" value="InterPro"/>
</dbReference>
<feature type="region of interest" description="Disordered" evidence="7">
    <location>
        <begin position="1"/>
        <end position="25"/>
    </location>
</feature>
<keyword evidence="11" id="KW-1185">Reference proteome</keyword>
<keyword evidence="5 8" id="KW-1133">Transmembrane helix</keyword>
<feature type="transmembrane region" description="Helical" evidence="8">
    <location>
        <begin position="39"/>
        <end position="56"/>
    </location>
</feature>
<feature type="transmembrane region" description="Helical" evidence="8">
    <location>
        <begin position="168"/>
        <end position="189"/>
    </location>
</feature>
<dbReference type="GO" id="GO:0016020">
    <property type="term" value="C:membrane"/>
    <property type="evidence" value="ECO:0007669"/>
    <property type="project" value="UniProtKB-SubCell"/>
</dbReference>
<evidence type="ECO:0000256" key="3">
    <source>
        <dbReference type="ARBA" id="ARBA00022448"/>
    </source>
</evidence>
<evidence type="ECO:0000256" key="1">
    <source>
        <dbReference type="ARBA" id="ARBA00004141"/>
    </source>
</evidence>
<dbReference type="AlphaFoldDB" id="A0A9P0CTU1"/>
<accession>A0A9P0CTU1</accession>
<dbReference type="PANTHER" id="PTHR23511">
    <property type="entry name" value="SYNAPTIC VESICLE GLYCOPROTEIN 2"/>
    <property type="match status" value="1"/>
</dbReference>
<dbReference type="InterPro" id="IPR005828">
    <property type="entry name" value="MFS_sugar_transport-like"/>
</dbReference>
<organism evidence="10 11">
    <name type="scientific">Psylliodes chrysocephalus</name>
    <dbReference type="NCBI Taxonomy" id="3402493"/>
    <lineage>
        <taxon>Eukaryota</taxon>
        <taxon>Metazoa</taxon>
        <taxon>Ecdysozoa</taxon>
        <taxon>Arthropoda</taxon>
        <taxon>Hexapoda</taxon>
        <taxon>Insecta</taxon>
        <taxon>Pterygota</taxon>
        <taxon>Neoptera</taxon>
        <taxon>Endopterygota</taxon>
        <taxon>Coleoptera</taxon>
        <taxon>Polyphaga</taxon>
        <taxon>Cucujiformia</taxon>
        <taxon>Chrysomeloidea</taxon>
        <taxon>Chrysomelidae</taxon>
        <taxon>Galerucinae</taxon>
        <taxon>Alticini</taxon>
        <taxon>Psylliodes</taxon>
    </lineage>
</organism>
<dbReference type="OrthoDB" id="3936150at2759"/>
<sequence>MRMQNIENGENQNVEDTKPKESDESTFEDAITATGFGKYNYVLLFIISVPCIAQLVNTVELSYVLPVAACDLDLSLEDKGVLNAVMFAGMIVSGPFWGYFCDALGRKQIIVYGYFITGVFAITAALCTNKTVLIAAKLLSGVFINGPFTATASHLAEFHSSKYRGKVNMARGIFISVGNLLLPVLAWAILPRKWNFSVFGIFDIHSWNIFLLVCASTTVLSGFFYIFLPESPKFLMTSGRNEEALAVLQKMYKLNTGNSKNTFPIKRLVEETKDDNTRNNKVGEVGAALKKGCLEMGNILHRPHIFYLALACFNAFSLIMSSNTLKLWLPGIFQAISDYQHNHNDTSNDICIMLEELNPQSHNDSSLENCSVNMDNLSVYINTFIVAATRIGAFAVSEMFVNLLGVKTLTIVTCFLSSGLLTSIYFARSSEAVTVLSAIGTATGSVAENLLVTLTLELFPTSLRTIALSIHLTSGRAGTLVGNIIFPYLLHLGCLPPFVFIGVFGAACGVFSFFYSSVENKPLQ</sequence>
<feature type="transmembrane region" description="Helical" evidence="8">
    <location>
        <begin position="433"/>
        <end position="454"/>
    </location>
</feature>
<dbReference type="InterPro" id="IPR020846">
    <property type="entry name" value="MFS_dom"/>
</dbReference>
<evidence type="ECO:0000256" key="7">
    <source>
        <dbReference type="SAM" id="MobiDB-lite"/>
    </source>
</evidence>
<dbReference type="Gene3D" id="1.20.1250.20">
    <property type="entry name" value="MFS general substrate transporter like domains"/>
    <property type="match status" value="1"/>
</dbReference>
<evidence type="ECO:0000313" key="10">
    <source>
        <dbReference type="EMBL" id="CAH1105960.1"/>
    </source>
</evidence>
<keyword evidence="4 8" id="KW-0812">Transmembrane</keyword>
<evidence type="ECO:0000313" key="11">
    <source>
        <dbReference type="Proteomes" id="UP001153636"/>
    </source>
</evidence>
<feature type="transmembrane region" description="Helical" evidence="8">
    <location>
        <begin position="132"/>
        <end position="156"/>
    </location>
</feature>
<dbReference type="PANTHER" id="PTHR23511:SF36">
    <property type="entry name" value="EG:BACR7A4.13 PROTEIN-RELATED"/>
    <property type="match status" value="1"/>
</dbReference>
<keyword evidence="6 8" id="KW-0472">Membrane</keyword>
<evidence type="ECO:0000259" key="9">
    <source>
        <dbReference type="PROSITE" id="PS50850"/>
    </source>
</evidence>
<evidence type="ECO:0000256" key="6">
    <source>
        <dbReference type="ARBA" id="ARBA00023136"/>
    </source>
</evidence>
<feature type="transmembrane region" description="Helical" evidence="8">
    <location>
        <begin position="81"/>
        <end position="100"/>
    </location>
</feature>
<protein>
    <recommendedName>
        <fullName evidence="9">Major facilitator superfamily (MFS) profile domain-containing protein</fullName>
    </recommendedName>
</protein>
<keyword evidence="3" id="KW-0813">Transport</keyword>
<evidence type="ECO:0000256" key="2">
    <source>
        <dbReference type="ARBA" id="ARBA00008335"/>
    </source>
</evidence>
<evidence type="ECO:0000256" key="8">
    <source>
        <dbReference type="SAM" id="Phobius"/>
    </source>
</evidence>
<feature type="domain" description="Major facilitator superfamily (MFS) profile" evidence="9">
    <location>
        <begin position="43"/>
        <end position="520"/>
    </location>
</feature>
<dbReference type="SUPFAM" id="SSF103473">
    <property type="entry name" value="MFS general substrate transporter"/>
    <property type="match status" value="1"/>
</dbReference>
<dbReference type="Proteomes" id="UP001153636">
    <property type="component" value="Chromosome 2"/>
</dbReference>
<dbReference type="PROSITE" id="PS50850">
    <property type="entry name" value="MFS"/>
    <property type="match status" value="1"/>
</dbReference>
<feature type="transmembrane region" description="Helical" evidence="8">
    <location>
        <begin position="209"/>
        <end position="228"/>
    </location>
</feature>
<dbReference type="Pfam" id="PF00083">
    <property type="entry name" value="Sugar_tr"/>
    <property type="match status" value="1"/>
</dbReference>
<dbReference type="InterPro" id="IPR036259">
    <property type="entry name" value="MFS_trans_sf"/>
</dbReference>
<dbReference type="EMBL" id="OV651814">
    <property type="protein sequence ID" value="CAH1105960.1"/>
    <property type="molecule type" value="Genomic_DNA"/>
</dbReference>
<comment type="similarity">
    <text evidence="2">Belongs to the major facilitator superfamily.</text>
</comment>